<feature type="compositionally biased region" description="Low complexity" evidence="7">
    <location>
        <begin position="128"/>
        <end position="142"/>
    </location>
</feature>
<dbReference type="InterPro" id="IPR011014">
    <property type="entry name" value="MscS_channel_TM-2"/>
</dbReference>
<keyword evidence="6 8" id="KW-0472">Membrane</keyword>
<evidence type="ECO:0000256" key="3">
    <source>
        <dbReference type="ARBA" id="ARBA00022475"/>
    </source>
</evidence>
<dbReference type="SUPFAM" id="SSF82861">
    <property type="entry name" value="Mechanosensitive channel protein MscS (YggB), transmembrane region"/>
    <property type="match status" value="1"/>
</dbReference>
<comment type="similarity">
    <text evidence="2">Belongs to the MscS (TC 1.A.23) family.</text>
</comment>
<evidence type="ECO:0000256" key="2">
    <source>
        <dbReference type="ARBA" id="ARBA00008017"/>
    </source>
</evidence>
<organism evidence="10 11">
    <name type="scientific">Enhydrobacter aerosaccus</name>
    <dbReference type="NCBI Taxonomy" id="225324"/>
    <lineage>
        <taxon>Bacteria</taxon>
        <taxon>Pseudomonadati</taxon>
        <taxon>Pseudomonadota</taxon>
        <taxon>Alphaproteobacteria</taxon>
        <taxon>Hyphomicrobiales</taxon>
        <taxon>Enhydrobacter</taxon>
    </lineage>
</organism>
<evidence type="ECO:0000256" key="5">
    <source>
        <dbReference type="ARBA" id="ARBA00022989"/>
    </source>
</evidence>
<dbReference type="OrthoDB" id="9814206at2"/>
<dbReference type="PANTHER" id="PTHR30460">
    <property type="entry name" value="MODERATE CONDUCTANCE MECHANOSENSITIVE CHANNEL YBIO"/>
    <property type="match status" value="1"/>
</dbReference>
<accession>A0A1T4L9X8</accession>
<dbReference type="Proteomes" id="UP000190092">
    <property type="component" value="Unassembled WGS sequence"/>
</dbReference>
<evidence type="ECO:0000256" key="4">
    <source>
        <dbReference type="ARBA" id="ARBA00022692"/>
    </source>
</evidence>
<dbReference type="InterPro" id="IPR023408">
    <property type="entry name" value="MscS_beta-dom_sf"/>
</dbReference>
<dbReference type="InterPro" id="IPR011066">
    <property type="entry name" value="MscS_channel_C_sf"/>
</dbReference>
<dbReference type="InterPro" id="IPR010920">
    <property type="entry name" value="LSM_dom_sf"/>
</dbReference>
<feature type="transmembrane region" description="Helical" evidence="8">
    <location>
        <begin position="41"/>
        <end position="64"/>
    </location>
</feature>
<dbReference type="GO" id="GO:0008381">
    <property type="term" value="F:mechanosensitive monoatomic ion channel activity"/>
    <property type="evidence" value="ECO:0007669"/>
    <property type="project" value="InterPro"/>
</dbReference>
<feature type="transmembrane region" description="Helical" evidence="8">
    <location>
        <begin position="382"/>
        <end position="407"/>
    </location>
</feature>
<evidence type="ECO:0000256" key="6">
    <source>
        <dbReference type="ARBA" id="ARBA00023136"/>
    </source>
</evidence>
<feature type="transmembrane region" description="Helical" evidence="8">
    <location>
        <begin position="197"/>
        <end position="215"/>
    </location>
</feature>
<dbReference type="EMBL" id="FUWJ01000001">
    <property type="protein sequence ID" value="SJZ51403.1"/>
    <property type="molecule type" value="Genomic_DNA"/>
</dbReference>
<dbReference type="InterPro" id="IPR006685">
    <property type="entry name" value="MscS_channel_2nd"/>
</dbReference>
<dbReference type="Gene3D" id="3.30.70.100">
    <property type="match status" value="1"/>
</dbReference>
<evidence type="ECO:0000313" key="10">
    <source>
        <dbReference type="EMBL" id="SJZ51403.1"/>
    </source>
</evidence>
<reference evidence="11" key="1">
    <citation type="submission" date="2017-02" db="EMBL/GenBank/DDBJ databases">
        <authorList>
            <person name="Varghese N."/>
            <person name="Submissions S."/>
        </authorList>
    </citation>
    <scope>NUCLEOTIDE SEQUENCE [LARGE SCALE GENOMIC DNA]</scope>
    <source>
        <strain evidence="11">ATCC 27094</strain>
    </source>
</reference>
<sequence length="808" mass="85838">MINNLASRLIATGSKRTLAVRALGGDLLPASGLMHVKEHAAAGRIMTIMPFVRLLALMISLFALAPGLAQAQTPPAAPAGMTQDQFDALVDAISKSVAEKLKAEGAATPAAQSAPEHAVQAAPPPAAKPAAKPGKGATAPKPQVVKTPLKEGPSEISLFLHSAGTVLSAFPILGEYLAKVPKILNQQLPDGRGPFDFLLLLGIIGLVAVAAESILRGLLRRPRTHLAAATAPERGLVSLISLGSLAALDGLGVLAVWLISEAAVATWFEGSAPQDRLAQAVLHGIFGWRLYVLLFRIVLQPDMPTARLCAVEGAGARSMYLRISAVMFVIILGRIVAQLLIAMTTPTEAFAAYQVLVVPIYLACFFWLVFRSKEAAQQWFSGLALAAPLAGTVARHWIGVASTFFAIMGVTQLYSALSGQVKVGGAMVLTLNLVIGLVIFETLMQAFVRRLDSQLVGHTPASNAPKLPDVVARCVRVAVIIGVGVTIAETWVVKVLGLASPDQWDQITRASQTAAVTLFLAFVLWELFKYFTDPYMARKPKDAAQAIADGDASAAPTTRISTVMPLLRMAVAIAIVLLAVMIALEDFGIDVTPLIAGASIFGIAISFGSQTLVKDIVSGIFYLTDDAFRVGEYIDCGKAKGTVEGFTLRSIKLRHQNGQVHTIPFGQLGQITNFSRDWITVKFNLRFARDTDIEKLRKAAKKIGQEMMEVPEIKSEILAPFKMQGVADIVENALLIRFKFTARPGNPAMIQREAVKRMFNTLPALGIEFAKEGATVILHTGASADAASSPAPAPTAPETQAPASVAAS</sequence>
<gene>
    <name evidence="10" type="ORF">SAMN02745126_01434</name>
</gene>
<keyword evidence="5 8" id="KW-1133">Transmembrane helix</keyword>
<feature type="transmembrane region" description="Helical" evidence="8">
    <location>
        <begin position="566"/>
        <end position="585"/>
    </location>
</feature>
<feature type="transmembrane region" description="Helical" evidence="8">
    <location>
        <begin position="474"/>
        <end position="493"/>
    </location>
</feature>
<evidence type="ECO:0000256" key="8">
    <source>
        <dbReference type="SAM" id="Phobius"/>
    </source>
</evidence>
<feature type="transmembrane region" description="Helical" evidence="8">
    <location>
        <begin position="236"/>
        <end position="260"/>
    </location>
</feature>
<feature type="transmembrane region" description="Helical" evidence="8">
    <location>
        <begin position="591"/>
        <end position="613"/>
    </location>
</feature>
<feature type="region of interest" description="Disordered" evidence="7">
    <location>
        <begin position="104"/>
        <end position="145"/>
    </location>
</feature>
<dbReference type="GO" id="GO:0005886">
    <property type="term" value="C:plasma membrane"/>
    <property type="evidence" value="ECO:0007669"/>
    <property type="project" value="UniProtKB-SubCell"/>
</dbReference>
<dbReference type="STRING" id="225324.SAMN02745126_01434"/>
<feature type="domain" description="Mechanosensitive ion channel MscS" evidence="9">
    <location>
        <begin position="611"/>
        <end position="676"/>
    </location>
</feature>
<feature type="transmembrane region" description="Helical" evidence="8">
    <location>
        <begin position="419"/>
        <end position="440"/>
    </location>
</feature>
<feature type="transmembrane region" description="Helical" evidence="8">
    <location>
        <begin position="350"/>
        <end position="370"/>
    </location>
</feature>
<feature type="region of interest" description="Disordered" evidence="7">
    <location>
        <begin position="785"/>
        <end position="808"/>
    </location>
</feature>
<name>A0A1T4L9X8_9HYPH</name>
<comment type="subcellular location">
    <subcellularLocation>
        <location evidence="1">Cell membrane</location>
        <topology evidence="1">Multi-pass membrane protein</topology>
    </subcellularLocation>
</comment>
<keyword evidence="3" id="KW-1003">Cell membrane</keyword>
<dbReference type="Pfam" id="PF00924">
    <property type="entry name" value="MS_channel_2nd"/>
    <property type="match status" value="1"/>
</dbReference>
<dbReference type="SUPFAM" id="SSF82689">
    <property type="entry name" value="Mechanosensitive channel protein MscS (YggB), C-terminal domain"/>
    <property type="match status" value="1"/>
</dbReference>
<dbReference type="PANTHER" id="PTHR30460:SF0">
    <property type="entry name" value="MODERATE CONDUCTANCE MECHANOSENSITIVE CHANNEL YBIO"/>
    <property type="match status" value="1"/>
</dbReference>
<evidence type="ECO:0000259" key="9">
    <source>
        <dbReference type="Pfam" id="PF00924"/>
    </source>
</evidence>
<feature type="transmembrane region" description="Helical" evidence="8">
    <location>
        <begin position="513"/>
        <end position="531"/>
    </location>
</feature>
<evidence type="ECO:0000256" key="7">
    <source>
        <dbReference type="SAM" id="MobiDB-lite"/>
    </source>
</evidence>
<protein>
    <submittedName>
        <fullName evidence="10">Small-conductance mechanosensitive channel</fullName>
    </submittedName>
</protein>
<feature type="transmembrane region" description="Helical" evidence="8">
    <location>
        <begin position="280"/>
        <end position="299"/>
    </location>
</feature>
<feature type="transmembrane region" description="Helical" evidence="8">
    <location>
        <begin position="320"/>
        <end position="344"/>
    </location>
</feature>
<keyword evidence="11" id="KW-1185">Reference proteome</keyword>
<dbReference type="AlphaFoldDB" id="A0A1T4L9X8"/>
<dbReference type="InterPro" id="IPR045276">
    <property type="entry name" value="YbiO_bact"/>
</dbReference>
<dbReference type="Gene3D" id="2.30.30.60">
    <property type="match status" value="1"/>
</dbReference>
<keyword evidence="4 8" id="KW-0812">Transmembrane</keyword>
<evidence type="ECO:0000256" key="1">
    <source>
        <dbReference type="ARBA" id="ARBA00004651"/>
    </source>
</evidence>
<dbReference type="Gene3D" id="1.10.287.1260">
    <property type="match status" value="1"/>
</dbReference>
<proteinExistence type="inferred from homology"/>
<evidence type="ECO:0000313" key="11">
    <source>
        <dbReference type="Proteomes" id="UP000190092"/>
    </source>
</evidence>
<dbReference type="SUPFAM" id="SSF50182">
    <property type="entry name" value="Sm-like ribonucleoproteins"/>
    <property type="match status" value="1"/>
</dbReference>
<dbReference type="RefSeq" id="WP_085933066.1">
    <property type="nucleotide sequence ID" value="NZ_FUWJ01000001.1"/>
</dbReference>